<evidence type="ECO:0000256" key="6">
    <source>
        <dbReference type="ARBA" id="ARBA00022692"/>
    </source>
</evidence>
<evidence type="ECO:0000256" key="1">
    <source>
        <dbReference type="ARBA" id="ARBA00001947"/>
    </source>
</evidence>
<dbReference type="CDD" id="cd06158">
    <property type="entry name" value="S2P-M50_like_1"/>
    <property type="match status" value="1"/>
</dbReference>
<comment type="subcellular location">
    <subcellularLocation>
        <location evidence="2">Cell membrane</location>
        <topology evidence="2">Multi-pass membrane protein</topology>
    </subcellularLocation>
</comment>
<dbReference type="AlphaFoldDB" id="D3UHD3"/>
<evidence type="ECO:0000256" key="4">
    <source>
        <dbReference type="ARBA" id="ARBA00022475"/>
    </source>
</evidence>
<dbReference type="RefSeq" id="WP_013022988.1">
    <property type="nucleotide sequence ID" value="NC_013949.1"/>
</dbReference>
<organism evidence="14 15">
    <name type="scientific">Helicobacter mustelae (strain ATCC 43772 / CCUG 25715 / CIP 103759 / LMG 18044 / NCTC 12198 / R85-136P)</name>
    <name type="common">Campylobacter mustelae</name>
    <dbReference type="NCBI Taxonomy" id="679897"/>
    <lineage>
        <taxon>Bacteria</taxon>
        <taxon>Pseudomonadati</taxon>
        <taxon>Campylobacterota</taxon>
        <taxon>Epsilonproteobacteria</taxon>
        <taxon>Campylobacterales</taxon>
        <taxon>Helicobacteraceae</taxon>
        <taxon>Helicobacter</taxon>
    </lineage>
</organism>
<evidence type="ECO:0000256" key="12">
    <source>
        <dbReference type="ARBA" id="ARBA00023136"/>
    </source>
</evidence>
<comment type="similarity">
    <text evidence="3">Belongs to the peptidase M50B family.</text>
</comment>
<dbReference type="GO" id="GO:0046872">
    <property type="term" value="F:metal ion binding"/>
    <property type="evidence" value="ECO:0007669"/>
    <property type="project" value="UniProtKB-KW"/>
</dbReference>
<evidence type="ECO:0000256" key="7">
    <source>
        <dbReference type="ARBA" id="ARBA00022723"/>
    </source>
</evidence>
<protein>
    <submittedName>
        <fullName evidence="14">Putative membrane-associated metallopeptidase</fullName>
    </submittedName>
</protein>
<dbReference type="InterPro" id="IPR044537">
    <property type="entry name" value="Rip2-like"/>
</dbReference>
<dbReference type="GO" id="GO:0005886">
    <property type="term" value="C:plasma membrane"/>
    <property type="evidence" value="ECO:0007669"/>
    <property type="project" value="UniProtKB-SubCell"/>
</dbReference>
<feature type="transmembrane region" description="Helical" evidence="13">
    <location>
        <begin position="186"/>
        <end position="207"/>
    </location>
</feature>
<accession>D3UHD3</accession>
<evidence type="ECO:0000256" key="9">
    <source>
        <dbReference type="ARBA" id="ARBA00022833"/>
    </source>
</evidence>
<keyword evidence="4" id="KW-1003">Cell membrane</keyword>
<sequence>MDFDSTSVLKVSLSILAFLCAIIGHEIMHGYVAKHYGDPTASMAGRLSINPIKHIDLMGSIIVPLMLLFAQAPFMFGWAKPVPIDIRSIIARHGFMPAVYVSLAGIFYNLSIALVVSTALKYGFSLDGKNILEEIFVFFCLQLVVYNVILGVFNLFPIPPLDGSQALMFLCLHFGYETLPRWFMKIQGYGFIIILVILATPLSKILFQPVEFLIKFLLS</sequence>
<keyword evidence="15" id="KW-1185">Reference proteome</keyword>
<keyword evidence="7" id="KW-0479">Metal-binding</keyword>
<dbReference type="HOGENOM" id="CLU_086979_0_0_7"/>
<comment type="cofactor">
    <cofactor evidence="1">
        <name>Zn(2+)</name>
        <dbReference type="ChEBI" id="CHEBI:29105"/>
    </cofactor>
</comment>
<keyword evidence="9" id="KW-0862">Zinc</keyword>
<evidence type="ECO:0000256" key="5">
    <source>
        <dbReference type="ARBA" id="ARBA00022670"/>
    </source>
</evidence>
<keyword evidence="6 13" id="KW-0812">Transmembrane</keyword>
<evidence type="ECO:0000256" key="2">
    <source>
        <dbReference type="ARBA" id="ARBA00004651"/>
    </source>
</evidence>
<dbReference type="Proteomes" id="UP000001522">
    <property type="component" value="Chromosome"/>
</dbReference>
<evidence type="ECO:0000256" key="11">
    <source>
        <dbReference type="ARBA" id="ARBA00023049"/>
    </source>
</evidence>
<dbReference type="EMBL" id="FN555004">
    <property type="protein sequence ID" value="CBG39905.1"/>
    <property type="molecule type" value="Genomic_DNA"/>
</dbReference>
<keyword evidence="8" id="KW-0378">Hydrolase</keyword>
<dbReference type="GO" id="GO:0008237">
    <property type="term" value="F:metallopeptidase activity"/>
    <property type="evidence" value="ECO:0007669"/>
    <property type="project" value="UniProtKB-KW"/>
</dbReference>
<dbReference type="eggNOG" id="COG1994">
    <property type="taxonomic scope" value="Bacteria"/>
</dbReference>
<evidence type="ECO:0000256" key="3">
    <source>
        <dbReference type="ARBA" id="ARBA00007931"/>
    </source>
</evidence>
<evidence type="ECO:0000256" key="10">
    <source>
        <dbReference type="ARBA" id="ARBA00022989"/>
    </source>
</evidence>
<evidence type="ECO:0000256" key="13">
    <source>
        <dbReference type="SAM" id="Phobius"/>
    </source>
</evidence>
<gene>
    <name evidence="14" type="ordered locus">HMU06470</name>
</gene>
<feature type="transmembrane region" description="Helical" evidence="13">
    <location>
        <begin position="136"/>
        <end position="158"/>
    </location>
</feature>
<name>D3UHD3_HELM1</name>
<evidence type="ECO:0000313" key="14">
    <source>
        <dbReference type="EMBL" id="CBG39905.1"/>
    </source>
</evidence>
<dbReference type="PANTHER" id="PTHR35864">
    <property type="entry name" value="ZINC METALLOPROTEASE MJ0611-RELATED"/>
    <property type="match status" value="1"/>
</dbReference>
<keyword evidence="11" id="KW-0482">Metalloprotease</keyword>
<dbReference type="InterPro" id="IPR052348">
    <property type="entry name" value="Metallopeptidase_M50B"/>
</dbReference>
<keyword evidence="10 13" id="KW-1133">Transmembrane helix</keyword>
<proteinExistence type="inferred from homology"/>
<dbReference type="PANTHER" id="PTHR35864:SF1">
    <property type="entry name" value="ZINC METALLOPROTEASE YWHC-RELATED"/>
    <property type="match status" value="1"/>
</dbReference>
<evidence type="ECO:0000313" key="15">
    <source>
        <dbReference type="Proteomes" id="UP000001522"/>
    </source>
</evidence>
<feature type="transmembrane region" description="Helical" evidence="13">
    <location>
        <begin position="12"/>
        <end position="33"/>
    </location>
</feature>
<dbReference type="STRING" id="679897.HMU06470"/>
<dbReference type="GO" id="GO:0006508">
    <property type="term" value="P:proteolysis"/>
    <property type="evidence" value="ECO:0007669"/>
    <property type="project" value="UniProtKB-KW"/>
</dbReference>
<evidence type="ECO:0000256" key="8">
    <source>
        <dbReference type="ARBA" id="ARBA00022801"/>
    </source>
</evidence>
<feature type="transmembrane region" description="Helical" evidence="13">
    <location>
        <begin position="99"/>
        <end position="124"/>
    </location>
</feature>
<feature type="transmembrane region" description="Helical" evidence="13">
    <location>
        <begin position="54"/>
        <end position="79"/>
    </location>
</feature>
<dbReference type="KEGG" id="hms:HMU06470"/>
<keyword evidence="5" id="KW-0645">Protease</keyword>
<keyword evidence="12 13" id="KW-0472">Membrane</keyword>
<reference evidence="14 15" key="1">
    <citation type="journal article" date="2010" name="BMC Genomics">
        <title>Comparative genomics and proteomics of Helicobacter mustelae, an ulcerogenic and carcinogenic gastric pathogen.</title>
        <authorList>
            <person name="O'Toole P.W."/>
            <person name="Snelling W.J."/>
            <person name="Canchaya C."/>
            <person name="Forde B.M."/>
            <person name="Hardie K.R."/>
            <person name="Josenhans C."/>
            <person name="Graham R.L.J."/>
            <person name="McMullan G."/>
            <person name="Parkhill J."/>
            <person name="Belda E."/>
            <person name="Bentley S.D."/>
        </authorList>
    </citation>
    <scope>NUCLEOTIDE SEQUENCE [LARGE SCALE GENOMIC DNA]</scope>
    <source>
        <strain evidence="15">ATCC 43772 / LMG 18044 / NCTC 12198 / 12198</strain>
    </source>
</reference>